<gene>
    <name evidence="1" type="ORF">THRCLA_23145</name>
</gene>
<dbReference type="OrthoDB" id="78894at2759"/>
<accession>A0A1V9YCK3</accession>
<dbReference type="EMBL" id="JNBS01004330">
    <property type="protein sequence ID" value="OQR83465.1"/>
    <property type="molecule type" value="Genomic_DNA"/>
</dbReference>
<organism evidence="1 2">
    <name type="scientific">Thraustotheca clavata</name>
    <dbReference type="NCBI Taxonomy" id="74557"/>
    <lineage>
        <taxon>Eukaryota</taxon>
        <taxon>Sar</taxon>
        <taxon>Stramenopiles</taxon>
        <taxon>Oomycota</taxon>
        <taxon>Saprolegniomycetes</taxon>
        <taxon>Saprolegniales</taxon>
        <taxon>Achlyaceae</taxon>
        <taxon>Thraustotheca</taxon>
    </lineage>
</organism>
<proteinExistence type="predicted"/>
<name>A0A1V9YCK3_9STRA</name>
<dbReference type="AlphaFoldDB" id="A0A1V9YCK3"/>
<evidence type="ECO:0000313" key="1">
    <source>
        <dbReference type="EMBL" id="OQR83465.1"/>
    </source>
</evidence>
<dbReference type="Proteomes" id="UP000243217">
    <property type="component" value="Unassembled WGS sequence"/>
</dbReference>
<protein>
    <submittedName>
        <fullName evidence="1">Uncharacterized protein</fullName>
    </submittedName>
</protein>
<keyword evidence="2" id="KW-1185">Reference proteome</keyword>
<feature type="non-terminal residue" evidence="1">
    <location>
        <position position="169"/>
    </location>
</feature>
<comment type="caution">
    <text evidence="1">The sequence shown here is derived from an EMBL/GenBank/DDBJ whole genome shotgun (WGS) entry which is preliminary data.</text>
</comment>
<evidence type="ECO:0000313" key="2">
    <source>
        <dbReference type="Proteomes" id="UP000243217"/>
    </source>
</evidence>
<reference evidence="1 2" key="1">
    <citation type="journal article" date="2014" name="Genome Biol. Evol.">
        <title>The secreted proteins of Achlya hypogyna and Thraustotheca clavata identify the ancestral oomycete secretome and reveal gene acquisitions by horizontal gene transfer.</title>
        <authorList>
            <person name="Misner I."/>
            <person name="Blouin N."/>
            <person name="Leonard G."/>
            <person name="Richards T.A."/>
            <person name="Lane C.E."/>
        </authorList>
    </citation>
    <scope>NUCLEOTIDE SEQUENCE [LARGE SCALE GENOMIC DNA]</scope>
    <source>
        <strain evidence="1 2">ATCC 34112</strain>
    </source>
</reference>
<sequence>MFGYTRKIATLKEEGKMKVTEGKEPMAHQDRYHIKSLLIRYITGSTTNSDKLLNVMAHTFLLFCGNLISRANSCAAIMYDRISWEDDSLVITFPRAKNDQEGRKCEPKHVYANPINPETCPILKMTDLGIVGADVGTHSFRKGVASFLSSCPGGPQAVSVWHSFVLDGA</sequence>